<accession>A0AAE0YJY5</accession>
<name>A0AAE0YJY5_9GAST</name>
<feature type="region of interest" description="Disordered" evidence="1">
    <location>
        <begin position="59"/>
        <end position="80"/>
    </location>
</feature>
<evidence type="ECO:0000313" key="4">
    <source>
        <dbReference type="Proteomes" id="UP001283361"/>
    </source>
</evidence>
<sequence>MFTRLGSHGHREYLTETATSSPSILCFPWRTSRVGSRLKRRVTRLEHNTVHKRDWWPAQFARDGPRNRESGRGRRLSPPG</sequence>
<evidence type="ECO:0000313" key="3">
    <source>
        <dbReference type="EMBL" id="KAK3748490.1"/>
    </source>
</evidence>
<dbReference type="EMBL" id="JAWDGP010007415">
    <property type="protein sequence ID" value="KAK3719364.1"/>
    <property type="molecule type" value="Genomic_DNA"/>
</dbReference>
<proteinExistence type="predicted"/>
<dbReference type="EMBL" id="JAWDGP010006015">
    <property type="protein sequence ID" value="KAK3748490.1"/>
    <property type="molecule type" value="Genomic_DNA"/>
</dbReference>
<dbReference type="Proteomes" id="UP001283361">
    <property type="component" value="Unassembled WGS sequence"/>
</dbReference>
<gene>
    <name evidence="2" type="ORF">RRG08_029520</name>
    <name evidence="3" type="ORF">RRG08_060711</name>
</gene>
<reference evidence="3" key="1">
    <citation type="journal article" date="2023" name="G3 (Bethesda)">
        <title>A reference genome for the long-term kleptoplast-retaining sea slug Elysia crispata morphotype clarki.</title>
        <authorList>
            <person name="Eastman K.E."/>
            <person name="Pendleton A.L."/>
            <person name="Shaikh M.A."/>
            <person name="Suttiyut T."/>
            <person name="Ogas R."/>
            <person name="Tomko P."/>
            <person name="Gavelis G."/>
            <person name="Widhalm J.R."/>
            <person name="Wisecaver J.H."/>
        </authorList>
    </citation>
    <scope>NUCLEOTIDE SEQUENCE</scope>
    <source>
        <strain evidence="3">ECLA1</strain>
    </source>
</reference>
<organism evidence="3 4">
    <name type="scientific">Elysia crispata</name>
    <name type="common">lettuce slug</name>
    <dbReference type="NCBI Taxonomy" id="231223"/>
    <lineage>
        <taxon>Eukaryota</taxon>
        <taxon>Metazoa</taxon>
        <taxon>Spiralia</taxon>
        <taxon>Lophotrochozoa</taxon>
        <taxon>Mollusca</taxon>
        <taxon>Gastropoda</taxon>
        <taxon>Heterobranchia</taxon>
        <taxon>Euthyneura</taxon>
        <taxon>Panpulmonata</taxon>
        <taxon>Sacoglossa</taxon>
        <taxon>Placobranchoidea</taxon>
        <taxon>Plakobranchidae</taxon>
        <taxon>Elysia</taxon>
    </lineage>
</organism>
<keyword evidence="4" id="KW-1185">Reference proteome</keyword>
<feature type="compositionally biased region" description="Basic and acidic residues" evidence="1">
    <location>
        <begin position="63"/>
        <end position="72"/>
    </location>
</feature>
<protein>
    <submittedName>
        <fullName evidence="3">Uncharacterized protein</fullName>
    </submittedName>
</protein>
<dbReference type="AlphaFoldDB" id="A0AAE0YJY5"/>
<comment type="caution">
    <text evidence="3">The sequence shown here is derived from an EMBL/GenBank/DDBJ whole genome shotgun (WGS) entry which is preliminary data.</text>
</comment>
<evidence type="ECO:0000256" key="1">
    <source>
        <dbReference type="SAM" id="MobiDB-lite"/>
    </source>
</evidence>
<evidence type="ECO:0000313" key="2">
    <source>
        <dbReference type="EMBL" id="KAK3719364.1"/>
    </source>
</evidence>